<dbReference type="InterPro" id="IPR050198">
    <property type="entry name" value="Non-receptor_tyrosine_kinases"/>
</dbReference>
<evidence type="ECO:0000256" key="1">
    <source>
        <dbReference type="ARBA" id="ARBA00022741"/>
    </source>
</evidence>
<dbReference type="GO" id="GO:0004713">
    <property type="term" value="F:protein tyrosine kinase activity"/>
    <property type="evidence" value="ECO:0007669"/>
    <property type="project" value="InterPro"/>
</dbReference>
<dbReference type="Gene3D" id="1.10.510.10">
    <property type="entry name" value="Transferase(Phosphotransferase) domain 1"/>
    <property type="match status" value="1"/>
</dbReference>
<keyword evidence="5" id="KW-1185">Reference proteome</keyword>
<evidence type="ECO:0000313" key="5">
    <source>
        <dbReference type="Proteomes" id="UP001196413"/>
    </source>
</evidence>
<dbReference type="InterPro" id="IPR011009">
    <property type="entry name" value="Kinase-like_dom_sf"/>
</dbReference>
<evidence type="ECO:0000256" key="2">
    <source>
        <dbReference type="ARBA" id="ARBA00022840"/>
    </source>
</evidence>
<organism evidence="4 5">
    <name type="scientific">Parelaphostrongylus tenuis</name>
    <name type="common">Meningeal worm</name>
    <dbReference type="NCBI Taxonomy" id="148309"/>
    <lineage>
        <taxon>Eukaryota</taxon>
        <taxon>Metazoa</taxon>
        <taxon>Ecdysozoa</taxon>
        <taxon>Nematoda</taxon>
        <taxon>Chromadorea</taxon>
        <taxon>Rhabditida</taxon>
        <taxon>Rhabditina</taxon>
        <taxon>Rhabditomorpha</taxon>
        <taxon>Strongyloidea</taxon>
        <taxon>Metastrongylidae</taxon>
        <taxon>Parelaphostrongylus</taxon>
    </lineage>
</organism>
<dbReference type="Pfam" id="PF07714">
    <property type="entry name" value="PK_Tyr_Ser-Thr"/>
    <property type="match status" value="1"/>
</dbReference>
<evidence type="ECO:0000313" key="4">
    <source>
        <dbReference type="EMBL" id="KAJ1358900.1"/>
    </source>
</evidence>
<dbReference type="PROSITE" id="PS50011">
    <property type="entry name" value="PROTEIN_KINASE_DOM"/>
    <property type="match status" value="1"/>
</dbReference>
<protein>
    <recommendedName>
        <fullName evidence="3">Protein kinase domain-containing protein</fullName>
    </recommendedName>
</protein>
<accession>A0AAD5QRI8</accession>
<dbReference type="AlphaFoldDB" id="A0AAD5QRI8"/>
<dbReference type="InterPro" id="IPR001245">
    <property type="entry name" value="Ser-Thr/Tyr_kinase_cat_dom"/>
</dbReference>
<dbReference type="EMBL" id="JAHQIW010003507">
    <property type="protein sequence ID" value="KAJ1358900.1"/>
    <property type="molecule type" value="Genomic_DNA"/>
</dbReference>
<comment type="caution">
    <text evidence="4">The sequence shown here is derived from an EMBL/GenBank/DDBJ whole genome shotgun (WGS) entry which is preliminary data.</text>
</comment>
<name>A0AAD5QRI8_PARTN</name>
<dbReference type="SUPFAM" id="SSF56112">
    <property type="entry name" value="Protein kinase-like (PK-like)"/>
    <property type="match status" value="1"/>
</dbReference>
<dbReference type="InterPro" id="IPR000719">
    <property type="entry name" value="Prot_kinase_dom"/>
</dbReference>
<dbReference type="PANTHER" id="PTHR24418">
    <property type="entry name" value="TYROSINE-PROTEIN KINASE"/>
    <property type="match status" value="1"/>
</dbReference>
<dbReference type="InterPro" id="IPR020635">
    <property type="entry name" value="Tyr_kinase_cat_dom"/>
</dbReference>
<feature type="domain" description="Protein kinase" evidence="3">
    <location>
        <begin position="1"/>
        <end position="134"/>
    </location>
</feature>
<dbReference type="Proteomes" id="UP001196413">
    <property type="component" value="Unassembled WGS sequence"/>
</dbReference>
<reference evidence="4" key="1">
    <citation type="submission" date="2021-06" db="EMBL/GenBank/DDBJ databases">
        <title>Parelaphostrongylus tenuis whole genome reference sequence.</title>
        <authorList>
            <person name="Garwood T.J."/>
            <person name="Larsen P.A."/>
            <person name="Fountain-Jones N.M."/>
            <person name="Garbe J.R."/>
            <person name="Macchietto M.G."/>
            <person name="Kania S.A."/>
            <person name="Gerhold R.W."/>
            <person name="Richards J.E."/>
            <person name="Wolf T.M."/>
        </authorList>
    </citation>
    <scope>NUCLEOTIDE SEQUENCE</scope>
    <source>
        <strain evidence="4">MNPRO001-30</strain>
        <tissue evidence="4">Meninges</tissue>
    </source>
</reference>
<evidence type="ECO:0000259" key="3">
    <source>
        <dbReference type="PROSITE" id="PS50011"/>
    </source>
</evidence>
<proteinExistence type="predicted"/>
<sequence>MPPRSLHMLSSAIRSMNKVKVGDFGLSLIGTTYVIRTRTRLPIKWLAPEVISTLTFSLKSDVFSFGVMVYEIFSDGDEPWKGKTNGEVKAAVTNGECVQLPSCCPESLRNFIATRLFANNPEIRADMIEEDRIFQRDVDGKTTLMKTKASY</sequence>
<keyword evidence="2" id="KW-0067">ATP-binding</keyword>
<gene>
    <name evidence="4" type="ORF">KIN20_017465</name>
</gene>
<keyword evidence="1" id="KW-0547">Nucleotide-binding</keyword>
<dbReference type="GO" id="GO:0005524">
    <property type="term" value="F:ATP binding"/>
    <property type="evidence" value="ECO:0007669"/>
    <property type="project" value="UniProtKB-KW"/>
</dbReference>
<dbReference type="SMART" id="SM00219">
    <property type="entry name" value="TyrKc"/>
    <property type="match status" value="1"/>
</dbReference>